<dbReference type="GO" id="GO:0016829">
    <property type="term" value="F:lyase activity"/>
    <property type="evidence" value="ECO:0007669"/>
    <property type="project" value="UniProtKB-KW"/>
</dbReference>
<comment type="caution">
    <text evidence="16">The sequence shown here is derived from an EMBL/GenBank/DDBJ whole genome shotgun (WGS) entry which is preliminary data.</text>
</comment>
<dbReference type="NCBIfam" id="NF004790">
    <property type="entry name" value="PRK06136.1"/>
    <property type="match status" value="1"/>
</dbReference>
<dbReference type="GO" id="GO:0019354">
    <property type="term" value="P:siroheme biosynthetic process"/>
    <property type="evidence" value="ECO:0007669"/>
    <property type="project" value="UniProtKB-UniPathway"/>
</dbReference>
<dbReference type="HOGENOM" id="CLU_011276_7_0_6"/>
<dbReference type="PANTHER" id="PTHR45790:SF3">
    <property type="entry name" value="S-ADENOSYL-L-METHIONINE-DEPENDENT UROPORPHYRINOGEN III METHYLTRANSFERASE, CHLOROPLASTIC"/>
    <property type="match status" value="1"/>
</dbReference>
<dbReference type="InterPro" id="IPR006366">
    <property type="entry name" value="CobA/CysG_C"/>
</dbReference>
<dbReference type="InterPro" id="IPR014777">
    <property type="entry name" value="4pyrrole_Mease_sub1"/>
</dbReference>
<evidence type="ECO:0000256" key="8">
    <source>
        <dbReference type="ARBA" id="ARBA00023002"/>
    </source>
</evidence>
<dbReference type="GO" id="GO:0016491">
    <property type="term" value="F:oxidoreductase activity"/>
    <property type="evidence" value="ECO:0007669"/>
    <property type="project" value="UniProtKB-KW"/>
</dbReference>
<protein>
    <recommendedName>
        <fullName evidence="2">uroporphyrinogen-III C-methyltransferase</fullName>
        <ecNumber evidence="2">2.1.1.107</ecNumber>
    </recommendedName>
</protein>
<dbReference type="Gene3D" id="3.40.1010.10">
    <property type="entry name" value="Cobalt-precorrin-4 Transmethylase, Domain 1"/>
    <property type="match status" value="1"/>
</dbReference>
<dbReference type="Proteomes" id="UP000005959">
    <property type="component" value="Unassembled WGS sequence"/>
</dbReference>
<dbReference type="PANTHER" id="PTHR45790">
    <property type="entry name" value="SIROHEME SYNTHASE-RELATED"/>
    <property type="match status" value="1"/>
</dbReference>
<dbReference type="InterPro" id="IPR000878">
    <property type="entry name" value="4pyrrol_Mease"/>
</dbReference>
<dbReference type="EMBL" id="AGCI01000010">
    <property type="protein sequence ID" value="EHM46932.1"/>
    <property type="molecule type" value="Genomic_DNA"/>
</dbReference>
<dbReference type="InterPro" id="IPR035996">
    <property type="entry name" value="4pyrrol_Methylase_sf"/>
</dbReference>
<proteinExistence type="inferred from homology"/>
<keyword evidence="11" id="KW-0511">Multifunctional enzyme</keyword>
<accession>G9Y2I7</accession>
<organism evidence="16 17">
    <name type="scientific">Hafnia alvei ATCC 51873</name>
    <dbReference type="NCBI Taxonomy" id="1002364"/>
    <lineage>
        <taxon>Bacteria</taxon>
        <taxon>Pseudomonadati</taxon>
        <taxon>Pseudomonadota</taxon>
        <taxon>Gammaproteobacteria</taxon>
        <taxon>Enterobacterales</taxon>
        <taxon>Hafniaceae</taxon>
        <taxon>Hafnia</taxon>
    </lineage>
</organism>
<comment type="pathway">
    <text evidence="13">Cofactor biosynthesis; adenosylcobalamin biosynthesis; precorrin-2 from uroporphyrinogen III: step 1/1.</text>
</comment>
<dbReference type="GO" id="GO:0004851">
    <property type="term" value="F:uroporphyrin-III C-methyltransferase activity"/>
    <property type="evidence" value="ECO:0007669"/>
    <property type="project" value="UniProtKB-EC"/>
</dbReference>
<name>G9Y2I7_HAFAL</name>
<dbReference type="InterPro" id="IPR003043">
    <property type="entry name" value="Uropor_MeTrfase_CS"/>
</dbReference>
<evidence type="ECO:0000256" key="9">
    <source>
        <dbReference type="ARBA" id="ARBA00023239"/>
    </source>
</evidence>
<evidence type="ECO:0000259" key="15">
    <source>
        <dbReference type="Pfam" id="PF00590"/>
    </source>
</evidence>
<dbReference type="PATRIC" id="fig|1002364.3.peg.729"/>
<dbReference type="SUPFAM" id="SSF53790">
    <property type="entry name" value="Tetrapyrrole methylase"/>
    <property type="match status" value="1"/>
</dbReference>
<evidence type="ECO:0000256" key="1">
    <source>
        <dbReference type="ARBA" id="ARBA00005879"/>
    </source>
</evidence>
<evidence type="ECO:0000256" key="5">
    <source>
        <dbReference type="ARBA" id="ARBA00022603"/>
    </source>
</evidence>
<evidence type="ECO:0000256" key="2">
    <source>
        <dbReference type="ARBA" id="ARBA00012162"/>
    </source>
</evidence>
<keyword evidence="5 14" id="KW-0489">Methyltransferase</keyword>
<keyword evidence="3" id="KW-0597">Phosphoprotein</keyword>
<evidence type="ECO:0000256" key="7">
    <source>
        <dbReference type="ARBA" id="ARBA00022691"/>
    </source>
</evidence>
<evidence type="ECO:0000313" key="16">
    <source>
        <dbReference type="EMBL" id="EHM46932.1"/>
    </source>
</evidence>
<dbReference type="Pfam" id="PF00590">
    <property type="entry name" value="TP_methylase"/>
    <property type="match status" value="1"/>
</dbReference>
<keyword evidence="4" id="KW-0169">Cobalamin biosynthesis</keyword>
<dbReference type="NCBIfam" id="TIGR01469">
    <property type="entry name" value="cobA_cysG_Cterm"/>
    <property type="match status" value="1"/>
</dbReference>
<dbReference type="FunFam" id="3.40.1010.10:FF:000001">
    <property type="entry name" value="Siroheme synthase"/>
    <property type="match status" value="1"/>
</dbReference>
<keyword evidence="8" id="KW-0560">Oxidoreductase</keyword>
<evidence type="ECO:0000256" key="12">
    <source>
        <dbReference type="ARBA" id="ARBA00025705"/>
    </source>
</evidence>
<comment type="similarity">
    <text evidence="1 14">Belongs to the precorrin methyltransferase family.</text>
</comment>
<dbReference type="InterPro" id="IPR014776">
    <property type="entry name" value="4pyrrole_Mease_sub2"/>
</dbReference>
<keyword evidence="9" id="KW-0456">Lyase</keyword>
<gene>
    <name evidence="16" type="ORF">HMPREF0454_00801</name>
</gene>
<comment type="pathway">
    <text evidence="12">Porphyrin-containing compound metabolism; siroheme biosynthesis; precorrin-2 from uroporphyrinogen III: step 1/1.</text>
</comment>
<evidence type="ECO:0000256" key="10">
    <source>
        <dbReference type="ARBA" id="ARBA00023244"/>
    </source>
</evidence>
<sequence length="276" mass="28928">MRENMRSGKVWLVGAGPGDAALITVKGLHAIRQAEALVYDRLVSAELLAEAPDGCEMINVGKTPNNHLVPQPQINQILIDCAQRGLNVVRLKGGDPYVFGRGGEEAEALALAEIPFEVVPGISSAIGGLAYAGIPVTHRDYASGFHVVTGHLRQGNEPQDWATLAKLEGTLIVLMGMTQLSTICQQLIAGGKAPTTPAAVIMYASHQQQQIASGTLLTLADQASAQGLSAPALIVIGDVVNLRDTLAFTPQALSLDVIPALTPDIIDGDGNLVHSQ</sequence>
<evidence type="ECO:0000256" key="13">
    <source>
        <dbReference type="ARBA" id="ARBA00060548"/>
    </source>
</evidence>
<dbReference type="GO" id="GO:0032259">
    <property type="term" value="P:methylation"/>
    <property type="evidence" value="ECO:0007669"/>
    <property type="project" value="UniProtKB-KW"/>
</dbReference>
<keyword evidence="10" id="KW-0627">Porphyrin biosynthesis</keyword>
<keyword evidence="7" id="KW-0949">S-adenosyl-L-methionine</keyword>
<reference evidence="16 17" key="1">
    <citation type="submission" date="2011-08" db="EMBL/GenBank/DDBJ databases">
        <authorList>
            <person name="Weinstock G."/>
            <person name="Sodergren E."/>
            <person name="Clifton S."/>
            <person name="Fulton L."/>
            <person name="Fulton B."/>
            <person name="Courtney L."/>
            <person name="Fronick C."/>
            <person name="Harrison M."/>
            <person name="Strong C."/>
            <person name="Farmer C."/>
            <person name="Delahaunty K."/>
            <person name="Markovic C."/>
            <person name="Hall O."/>
            <person name="Minx P."/>
            <person name="Tomlinson C."/>
            <person name="Mitreva M."/>
            <person name="Hou S."/>
            <person name="Chen J."/>
            <person name="Wollam A."/>
            <person name="Pepin K.H."/>
            <person name="Johnson M."/>
            <person name="Bhonagiri V."/>
            <person name="Zhang X."/>
            <person name="Suruliraj S."/>
            <person name="Warren W."/>
            <person name="Chinwalla A."/>
            <person name="Mardis E.R."/>
            <person name="Wilson R.K."/>
        </authorList>
    </citation>
    <scope>NUCLEOTIDE SEQUENCE [LARGE SCALE GENOMIC DNA]</scope>
    <source>
        <strain evidence="16 17">ATCC 51873</strain>
    </source>
</reference>
<dbReference type="EC" id="2.1.1.107" evidence="2"/>
<evidence type="ECO:0000256" key="6">
    <source>
        <dbReference type="ARBA" id="ARBA00022679"/>
    </source>
</evidence>
<dbReference type="AlphaFoldDB" id="G9Y2I7"/>
<feature type="domain" description="Tetrapyrrole methylase" evidence="15">
    <location>
        <begin position="9"/>
        <end position="219"/>
    </location>
</feature>
<dbReference type="InterPro" id="IPR050161">
    <property type="entry name" value="Siro_Cobalamin_biosynth"/>
</dbReference>
<dbReference type="CDD" id="cd11642">
    <property type="entry name" value="SUMT"/>
    <property type="match status" value="1"/>
</dbReference>
<evidence type="ECO:0000256" key="14">
    <source>
        <dbReference type="RuleBase" id="RU003960"/>
    </source>
</evidence>
<evidence type="ECO:0000313" key="17">
    <source>
        <dbReference type="Proteomes" id="UP000005959"/>
    </source>
</evidence>
<evidence type="ECO:0000256" key="11">
    <source>
        <dbReference type="ARBA" id="ARBA00023268"/>
    </source>
</evidence>
<keyword evidence="6 14" id="KW-0808">Transferase</keyword>
<dbReference type="PROSITE" id="PS00839">
    <property type="entry name" value="SUMT_1"/>
    <property type="match status" value="1"/>
</dbReference>
<dbReference type="PROSITE" id="PS00840">
    <property type="entry name" value="SUMT_2"/>
    <property type="match status" value="1"/>
</dbReference>
<evidence type="ECO:0000256" key="3">
    <source>
        <dbReference type="ARBA" id="ARBA00022553"/>
    </source>
</evidence>
<evidence type="ECO:0000256" key="4">
    <source>
        <dbReference type="ARBA" id="ARBA00022573"/>
    </source>
</evidence>
<dbReference type="Gene3D" id="3.30.950.10">
    <property type="entry name" value="Methyltransferase, Cobalt-precorrin-4 Transmethylase, Domain 2"/>
    <property type="match status" value="1"/>
</dbReference>
<dbReference type="GO" id="GO:0009236">
    <property type="term" value="P:cobalamin biosynthetic process"/>
    <property type="evidence" value="ECO:0007669"/>
    <property type="project" value="UniProtKB-KW"/>
</dbReference>
<dbReference type="UniPathway" id="UPA00262">
    <property type="reaction ID" value="UER00211"/>
</dbReference>
<dbReference type="FunFam" id="3.30.950.10:FF:000001">
    <property type="entry name" value="Siroheme synthase"/>
    <property type="match status" value="1"/>
</dbReference>